<dbReference type="NCBIfam" id="NF033493">
    <property type="entry name" value="MetS_like_NSS"/>
    <property type="match status" value="1"/>
</dbReference>
<proteinExistence type="predicted"/>
<name>A0A5C5RAL7_9ACTN</name>
<protein>
    <submittedName>
        <fullName evidence="2">Methionine/alanine import family NSS transporter small subunit</fullName>
    </submittedName>
</protein>
<sequence>MSSGAIVMLIISIVVVWGGLIAAVINFRRHPEPGGDD</sequence>
<dbReference type="EMBL" id="VIGW01000003">
    <property type="protein sequence ID" value="TWS19868.1"/>
    <property type="molecule type" value="Genomic_DNA"/>
</dbReference>
<dbReference type="InterPro" id="IPR031596">
    <property type="entry name" value="MaAIMP_sms"/>
</dbReference>
<feature type="transmembrane region" description="Helical" evidence="1">
    <location>
        <begin position="6"/>
        <end position="27"/>
    </location>
</feature>
<organism evidence="2 3">
    <name type="scientific">Tsukamurella asaccharolytica</name>
    <dbReference type="NCBI Taxonomy" id="2592067"/>
    <lineage>
        <taxon>Bacteria</taxon>
        <taxon>Bacillati</taxon>
        <taxon>Actinomycetota</taxon>
        <taxon>Actinomycetes</taxon>
        <taxon>Mycobacteriales</taxon>
        <taxon>Tsukamurellaceae</taxon>
        <taxon>Tsukamurella</taxon>
    </lineage>
</organism>
<dbReference type="OrthoDB" id="6712920at2"/>
<evidence type="ECO:0000313" key="2">
    <source>
        <dbReference type="EMBL" id="TWS19868.1"/>
    </source>
</evidence>
<keyword evidence="1" id="KW-0472">Membrane</keyword>
<keyword evidence="3" id="KW-1185">Reference proteome</keyword>
<reference evidence="2 3" key="1">
    <citation type="submission" date="2019-06" db="EMBL/GenBank/DDBJ databases">
        <title>Tsukamurella conjunctivitidis sp. nov., Tsukamurella assacharolytica sp. nov. and Tsukamurella sputae sp. nov. isolated from patients with conjunctivitis, bacteraemia (lymphoma) and respiratory infection (sputum) in Hong Kong.</title>
        <authorList>
            <person name="Teng J.L.L."/>
            <person name="Lee H.H."/>
            <person name="Fong J.Y.H."/>
            <person name="Fok K.M.N."/>
            <person name="Lau S.K.P."/>
            <person name="Woo P.C.Y."/>
        </authorList>
    </citation>
    <scope>NUCLEOTIDE SEQUENCE [LARGE SCALE GENOMIC DNA]</scope>
    <source>
        <strain evidence="2 3">HKU71</strain>
    </source>
</reference>
<comment type="caution">
    <text evidence="2">The sequence shown here is derived from an EMBL/GenBank/DDBJ whole genome shotgun (WGS) entry which is preliminary data.</text>
</comment>
<dbReference type="Proteomes" id="UP000317291">
    <property type="component" value="Unassembled WGS sequence"/>
</dbReference>
<evidence type="ECO:0000313" key="3">
    <source>
        <dbReference type="Proteomes" id="UP000317291"/>
    </source>
</evidence>
<dbReference type="Pfam" id="PF16951">
    <property type="entry name" value="MaAIMP_sms"/>
    <property type="match status" value="1"/>
</dbReference>
<evidence type="ECO:0000256" key="1">
    <source>
        <dbReference type="SAM" id="Phobius"/>
    </source>
</evidence>
<keyword evidence="1" id="KW-0812">Transmembrane</keyword>
<dbReference type="RefSeq" id="WP_146560248.1">
    <property type="nucleotide sequence ID" value="NZ_VIGW01000003.1"/>
</dbReference>
<gene>
    <name evidence="2" type="ORF">FK529_06870</name>
</gene>
<dbReference type="AlphaFoldDB" id="A0A5C5RAL7"/>
<accession>A0A5C5RAL7</accession>
<keyword evidence="1" id="KW-1133">Transmembrane helix</keyword>